<feature type="chain" id="PRO_5035221057" description="beta-N-acetylhexosaminidase" evidence="7">
    <location>
        <begin position="22"/>
        <end position="532"/>
    </location>
</feature>
<evidence type="ECO:0000256" key="7">
    <source>
        <dbReference type="SAM" id="SignalP"/>
    </source>
</evidence>
<dbReference type="EMBL" id="JAELVQ010000008">
    <property type="protein sequence ID" value="MBJ6368130.1"/>
    <property type="molecule type" value="Genomic_DNA"/>
</dbReference>
<evidence type="ECO:0000256" key="2">
    <source>
        <dbReference type="ARBA" id="ARBA00006285"/>
    </source>
</evidence>
<dbReference type="PANTHER" id="PTHR22600">
    <property type="entry name" value="BETA-HEXOSAMINIDASE"/>
    <property type="match status" value="1"/>
</dbReference>
<evidence type="ECO:0000256" key="1">
    <source>
        <dbReference type="ARBA" id="ARBA00001231"/>
    </source>
</evidence>
<evidence type="ECO:0000259" key="8">
    <source>
        <dbReference type="Pfam" id="PF00728"/>
    </source>
</evidence>
<gene>
    <name evidence="10" type="ORF">JF259_08515</name>
</gene>
<feature type="domain" description="Glycoside hydrolase family 20 catalytic" evidence="8">
    <location>
        <begin position="158"/>
        <end position="496"/>
    </location>
</feature>
<dbReference type="GO" id="GO:0016020">
    <property type="term" value="C:membrane"/>
    <property type="evidence" value="ECO:0007669"/>
    <property type="project" value="TreeGrafter"/>
</dbReference>
<keyword evidence="5" id="KW-0326">Glycosidase</keyword>
<dbReference type="GO" id="GO:0004563">
    <property type="term" value="F:beta-N-acetylhexosaminidase activity"/>
    <property type="evidence" value="ECO:0007669"/>
    <property type="project" value="UniProtKB-EC"/>
</dbReference>
<sequence length="532" mass="61164">MKLLKYLVYSACLLGYTLLNAQSSDLKIIPQPLQLETTNGYFIIQKDHTLALDPNFIEAEPEAQLLKQLIKKETDIEVSISKAKTNATNGITISRNRNIRNSEGYKLEINNEGIHLQASNRAGIFYGIQTLAQLFPVAIENKPNNHLPFLSIVDSPRFEYRALMLDPARHFLPVEAIKKYIDAMASYKFNYLHLHLTDDHGWRIEIKKYPLLTKIGSVRKETNGNGIPRGGFYTQNDLKAIVTYAKSKHVEIIPEIDMPGHGMSILSAYPDLACFPRKFEVSTIPGVSKELLCAGKPEVYQFYEDVISEVANIFPNSKLHLGGDEAPLDRWRECSHCQLTMQKNDLNNEEKLMAHFFSQINEILVKFNKAPLLWYESDVESYPKNSTVFLWRNEDPDIKTQEIKSKGLQMINSYGRNTYFDYPQSKGDIPNVKWMSVLNLKKAYEFDPVRGLAENDNQFIKGVQGCVWGEYVPNIERAFYMTYPRALALSEKAWSTKSNWSWERFKKKLDKHLIKLLSKGVKFRPPVELYTE</sequence>
<dbReference type="Proteomes" id="UP000610931">
    <property type="component" value="Unassembled WGS sequence"/>
</dbReference>
<dbReference type="PIRSF" id="PIRSF001093">
    <property type="entry name" value="B-hxosamndse_ab_euk"/>
    <property type="match status" value="1"/>
</dbReference>
<dbReference type="Pfam" id="PF02838">
    <property type="entry name" value="Glyco_hydro_20b"/>
    <property type="match status" value="1"/>
</dbReference>
<proteinExistence type="inferred from homology"/>
<evidence type="ECO:0000313" key="11">
    <source>
        <dbReference type="Proteomes" id="UP000610931"/>
    </source>
</evidence>
<dbReference type="Gene3D" id="3.30.379.10">
    <property type="entry name" value="Chitobiase/beta-hexosaminidase domain 2-like"/>
    <property type="match status" value="1"/>
</dbReference>
<dbReference type="EC" id="3.2.1.52" evidence="3"/>
<accession>A0A8J7LS77</accession>
<keyword evidence="4" id="KW-0378">Hydrolase</keyword>
<dbReference type="InterPro" id="IPR015882">
    <property type="entry name" value="HEX_bac_N"/>
</dbReference>
<keyword evidence="7" id="KW-0732">Signal</keyword>
<comment type="catalytic activity">
    <reaction evidence="1">
        <text>Hydrolysis of terminal non-reducing N-acetyl-D-hexosamine residues in N-acetyl-beta-D-hexosaminides.</text>
        <dbReference type="EC" id="3.2.1.52"/>
    </reaction>
</comment>
<dbReference type="RefSeq" id="WP_199114893.1">
    <property type="nucleotide sequence ID" value="NZ_JAELVQ010000008.1"/>
</dbReference>
<keyword evidence="11" id="KW-1185">Reference proteome</keyword>
<feature type="active site" description="Proton donor" evidence="6">
    <location>
        <position position="325"/>
    </location>
</feature>
<dbReference type="InterPro" id="IPR017853">
    <property type="entry name" value="GH"/>
</dbReference>
<dbReference type="GO" id="GO:0030203">
    <property type="term" value="P:glycosaminoglycan metabolic process"/>
    <property type="evidence" value="ECO:0007669"/>
    <property type="project" value="TreeGrafter"/>
</dbReference>
<reference evidence="10" key="1">
    <citation type="submission" date="2020-12" db="EMBL/GenBank/DDBJ databases">
        <title>Snuella sp. nov., isolated from sediment in Incheon.</title>
        <authorList>
            <person name="Kim W."/>
        </authorList>
    </citation>
    <scope>NUCLEOTIDE SEQUENCE</scope>
    <source>
        <strain evidence="10">CAU 1569</strain>
    </source>
</reference>
<dbReference type="AlphaFoldDB" id="A0A8J7LS77"/>
<dbReference type="SUPFAM" id="SSF51445">
    <property type="entry name" value="(Trans)glycosidases"/>
    <property type="match status" value="1"/>
</dbReference>
<evidence type="ECO:0000256" key="6">
    <source>
        <dbReference type="PIRSR" id="PIRSR625705-1"/>
    </source>
</evidence>
<dbReference type="PRINTS" id="PR00738">
    <property type="entry name" value="GLHYDRLASE20"/>
</dbReference>
<dbReference type="InterPro" id="IPR015883">
    <property type="entry name" value="Glyco_hydro_20_cat"/>
</dbReference>
<dbReference type="CDD" id="cd06563">
    <property type="entry name" value="GH20_chitobiase-like"/>
    <property type="match status" value="1"/>
</dbReference>
<comment type="caution">
    <text evidence="10">The sequence shown here is derived from an EMBL/GenBank/DDBJ whole genome shotgun (WGS) entry which is preliminary data.</text>
</comment>
<name>A0A8J7LS77_9FLAO</name>
<evidence type="ECO:0000256" key="4">
    <source>
        <dbReference type="ARBA" id="ARBA00022801"/>
    </source>
</evidence>
<dbReference type="SUPFAM" id="SSF55545">
    <property type="entry name" value="beta-N-acetylhexosaminidase-like domain"/>
    <property type="match status" value="1"/>
</dbReference>
<evidence type="ECO:0000259" key="9">
    <source>
        <dbReference type="Pfam" id="PF02838"/>
    </source>
</evidence>
<evidence type="ECO:0000313" key="10">
    <source>
        <dbReference type="EMBL" id="MBJ6368130.1"/>
    </source>
</evidence>
<dbReference type="GO" id="GO:0005975">
    <property type="term" value="P:carbohydrate metabolic process"/>
    <property type="evidence" value="ECO:0007669"/>
    <property type="project" value="InterPro"/>
</dbReference>
<dbReference type="Pfam" id="PF00728">
    <property type="entry name" value="Glyco_hydro_20"/>
    <property type="match status" value="1"/>
</dbReference>
<feature type="signal peptide" evidence="7">
    <location>
        <begin position="1"/>
        <end position="21"/>
    </location>
</feature>
<dbReference type="Gene3D" id="3.20.20.80">
    <property type="entry name" value="Glycosidases"/>
    <property type="match status" value="1"/>
</dbReference>
<dbReference type="InterPro" id="IPR029018">
    <property type="entry name" value="Hex-like_dom2"/>
</dbReference>
<evidence type="ECO:0000256" key="5">
    <source>
        <dbReference type="ARBA" id="ARBA00023295"/>
    </source>
</evidence>
<dbReference type="PANTHER" id="PTHR22600:SF57">
    <property type="entry name" value="BETA-N-ACETYLHEXOSAMINIDASE"/>
    <property type="match status" value="1"/>
</dbReference>
<organism evidence="10 11">
    <name type="scientific">Snuella sedimenti</name>
    <dbReference type="NCBI Taxonomy" id="2798802"/>
    <lineage>
        <taxon>Bacteria</taxon>
        <taxon>Pseudomonadati</taxon>
        <taxon>Bacteroidota</taxon>
        <taxon>Flavobacteriia</taxon>
        <taxon>Flavobacteriales</taxon>
        <taxon>Flavobacteriaceae</taxon>
        <taxon>Snuella</taxon>
    </lineage>
</organism>
<dbReference type="InterPro" id="IPR025705">
    <property type="entry name" value="Beta_hexosaminidase_sua/sub"/>
</dbReference>
<protein>
    <recommendedName>
        <fullName evidence="3">beta-N-acetylhexosaminidase</fullName>
        <ecNumber evidence="3">3.2.1.52</ecNumber>
    </recommendedName>
</protein>
<feature type="domain" description="Beta-hexosaminidase bacterial type N-terminal" evidence="9">
    <location>
        <begin position="27"/>
        <end position="154"/>
    </location>
</feature>
<evidence type="ECO:0000256" key="3">
    <source>
        <dbReference type="ARBA" id="ARBA00012663"/>
    </source>
</evidence>
<comment type="similarity">
    <text evidence="2">Belongs to the glycosyl hydrolase 20 family.</text>
</comment>